<evidence type="ECO:0000313" key="3">
    <source>
        <dbReference type="Proteomes" id="UP000006250"/>
    </source>
</evidence>
<organism evidence="2 3">
    <name type="scientific">Solidesulfovibrio fructosivorans JJ]</name>
    <dbReference type="NCBI Taxonomy" id="596151"/>
    <lineage>
        <taxon>Bacteria</taxon>
        <taxon>Pseudomonadati</taxon>
        <taxon>Thermodesulfobacteriota</taxon>
        <taxon>Desulfovibrionia</taxon>
        <taxon>Desulfovibrionales</taxon>
        <taxon>Desulfovibrionaceae</taxon>
        <taxon>Solidesulfovibrio</taxon>
    </lineage>
</organism>
<evidence type="ECO:0000256" key="1">
    <source>
        <dbReference type="SAM" id="Phobius"/>
    </source>
</evidence>
<keyword evidence="1" id="KW-0472">Membrane</keyword>
<name>E1JRD6_SOLFR</name>
<comment type="caution">
    <text evidence="2">The sequence shown here is derived from an EMBL/GenBank/DDBJ whole genome shotgun (WGS) entry which is preliminary data.</text>
</comment>
<feature type="transmembrane region" description="Helical" evidence="1">
    <location>
        <begin position="6"/>
        <end position="28"/>
    </location>
</feature>
<reference evidence="2 3" key="1">
    <citation type="submission" date="2010-08" db="EMBL/GenBank/DDBJ databases">
        <title>The draft genome of Desulfovibrio fructosovorans JJ.</title>
        <authorList>
            <consortium name="US DOE Joint Genome Institute (JGI-PGF)"/>
            <person name="Lucas S."/>
            <person name="Copeland A."/>
            <person name="Lapidus A."/>
            <person name="Cheng J.-F."/>
            <person name="Bruce D."/>
            <person name="Goodwin L."/>
            <person name="Pitluck S."/>
            <person name="Land M.L."/>
            <person name="Hauser L."/>
            <person name="Chang Y.-J."/>
            <person name="Jeffries C."/>
            <person name="Wall J.D."/>
            <person name="Stahl D.A."/>
            <person name="Arkin A.P."/>
            <person name="Dehal P."/>
            <person name="Stolyar S.M."/>
            <person name="Hazen T.C."/>
            <person name="Woyke T.J."/>
        </authorList>
    </citation>
    <scope>NUCLEOTIDE SEQUENCE [LARGE SCALE GENOMIC DNA]</scope>
    <source>
        <strain evidence="2 3">JJ</strain>
    </source>
</reference>
<dbReference type="EMBL" id="AECZ01000001">
    <property type="protein sequence ID" value="EFL53137.1"/>
    <property type="molecule type" value="Genomic_DNA"/>
</dbReference>
<accession>E1JRD6</accession>
<sequence length="51" mass="5664" precursor="true">MQPDAIALAILWIVWGLAVLAIGAALWIGRHERVVGRRIDIAPETAARFER</sequence>
<dbReference type="Proteomes" id="UP000006250">
    <property type="component" value="Unassembled WGS sequence"/>
</dbReference>
<proteinExistence type="predicted"/>
<evidence type="ECO:0000313" key="2">
    <source>
        <dbReference type="EMBL" id="EFL53137.1"/>
    </source>
</evidence>
<gene>
    <name evidence="2" type="ORF">DesfrDRAFT_0185</name>
</gene>
<protein>
    <submittedName>
        <fullName evidence="2">Uncharacterized protein</fullName>
    </submittedName>
</protein>
<keyword evidence="3" id="KW-1185">Reference proteome</keyword>
<dbReference type="RefSeq" id="WP_005990214.1">
    <property type="nucleotide sequence ID" value="NZ_AECZ01000001.1"/>
</dbReference>
<keyword evidence="1" id="KW-1133">Transmembrane helix</keyword>
<keyword evidence="1" id="KW-0812">Transmembrane</keyword>
<dbReference type="AlphaFoldDB" id="E1JRD6"/>
<dbReference type="STRING" id="596151.DesfrDRAFT_0185"/>